<dbReference type="Proteomes" id="UP000189677">
    <property type="component" value="Chromosome"/>
</dbReference>
<keyword evidence="3" id="KW-1185">Reference proteome</keyword>
<feature type="region of interest" description="Disordered" evidence="1">
    <location>
        <begin position="1"/>
        <end position="24"/>
    </location>
</feature>
<protein>
    <submittedName>
        <fullName evidence="2">Uncharacterized protein</fullName>
    </submittedName>
</protein>
<dbReference type="AlphaFoldDB" id="A0A1U9QXS9"/>
<name>A0A1U9QXS9_STRNV</name>
<gene>
    <name evidence="2" type="ORF">BBN63_25625</name>
</gene>
<accession>A0A1U9QXS9</accession>
<reference evidence="2 3" key="1">
    <citation type="submission" date="2016-11" db="EMBL/GenBank/DDBJ databases">
        <title>Complete genome sequence of Streptomyces niveus SCSIO 3406.</title>
        <authorList>
            <person name="Zhu Q."/>
            <person name="Cheng W."/>
            <person name="Song Y."/>
            <person name="Li Q."/>
            <person name="Ju J."/>
        </authorList>
    </citation>
    <scope>NUCLEOTIDE SEQUENCE [LARGE SCALE GENOMIC DNA]</scope>
    <source>
        <strain evidence="2 3">SCSIO 3406</strain>
    </source>
</reference>
<evidence type="ECO:0000313" key="2">
    <source>
        <dbReference type="EMBL" id="AQU69056.1"/>
    </source>
</evidence>
<evidence type="ECO:0000313" key="3">
    <source>
        <dbReference type="Proteomes" id="UP000189677"/>
    </source>
</evidence>
<sequence>MPEIPLYRVSPSSDSPSALRRPRSTIREVPVPRPSWIPLWGDIDAPIVTLPAKGRTGYWIPKHGWQKHEQFVHDYVHGRARPEWERDNDSWAVATDHFIELAGALVLRHGRILLGREFNRSEKCNARCMNALGFVCTCSCRARNHGGGRWMSGWRIADDTTLATDGRSWSWSVLEKIPP</sequence>
<evidence type="ECO:0000256" key="1">
    <source>
        <dbReference type="SAM" id="MobiDB-lite"/>
    </source>
</evidence>
<organism evidence="2 3">
    <name type="scientific">Streptomyces niveus</name>
    <name type="common">Streptomyces spheroides</name>
    <dbReference type="NCBI Taxonomy" id="193462"/>
    <lineage>
        <taxon>Bacteria</taxon>
        <taxon>Bacillati</taxon>
        <taxon>Actinomycetota</taxon>
        <taxon>Actinomycetes</taxon>
        <taxon>Kitasatosporales</taxon>
        <taxon>Streptomycetaceae</taxon>
        <taxon>Streptomyces</taxon>
    </lineage>
</organism>
<dbReference type="KEGG" id="snw:BBN63_25625"/>
<dbReference type="EMBL" id="CP018047">
    <property type="protein sequence ID" value="AQU69056.1"/>
    <property type="molecule type" value="Genomic_DNA"/>
</dbReference>
<proteinExistence type="predicted"/>